<evidence type="ECO:0000259" key="1">
    <source>
        <dbReference type="Pfam" id="PF25321"/>
    </source>
</evidence>
<evidence type="ECO:0000313" key="2">
    <source>
        <dbReference type="EMBL" id="KAK2084832.1"/>
    </source>
</evidence>
<dbReference type="InterPro" id="IPR057606">
    <property type="entry name" value="SynGAP1-like_PH"/>
</dbReference>
<organism evidence="2 3">
    <name type="scientific">Saguinus oedipus</name>
    <name type="common">Cotton-top tamarin</name>
    <name type="synonym">Oedipomidas oedipus</name>
    <dbReference type="NCBI Taxonomy" id="9490"/>
    <lineage>
        <taxon>Eukaryota</taxon>
        <taxon>Metazoa</taxon>
        <taxon>Chordata</taxon>
        <taxon>Craniata</taxon>
        <taxon>Vertebrata</taxon>
        <taxon>Euteleostomi</taxon>
        <taxon>Mammalia</taxon>
        <taxon>Eutheria</taxon>
        <taxon>Euarchontoglires</taxon>
        <taxon>Primates</taxon>
        <taxon>Haplorrhini</taxon>
        <taxon>Platyrrhini</taxon>
        <taxon>Cebidae</taxon>
        <taxon>Callitrichinae</taxon>
        <taxon>Saguinus</taxon>
    </lineage>
</organism>
<gene>
    <name evidence="2" type="ORF">P7K49_037865</name>
</gene>
<accession>A0ABQ9TKY3</accession>
<proteinExistence type="predicted"/>
<name>A0ABQ9TKY3_SAGOE</name>
<keyword evidence="3" id="KW-1185">Reference proteome</keyword>
<dbReference type="EMBL" id="JASSZA010000022">
    <property type="protein sequence ID" value="KAK2084832.1"/>
    <property type="molecule type" value="Genomic_DNA"/>
</dbReference>
<protein>
    <recommendedName>
        <fullName evidence="1">Ras/Rap GTPase-activating protein SynGAP-like PH domain-containing protein</fullName>
    </recommendedName>
</protein>
<dbReference type="Pfam" id="PF25321">
    <property type="entry name" value="PH_RASGAP"/>
    <property type="match status" value="1"/>
</dbReference>
<evidence type="ECO:0000313" key="3">
    <source>
        <dbReference type="Proteomes" id="UP001266305"/>
    </source>
</evidence>
<dbReference type="Proteomes" id="UP001266305">
    <property type="component" value="Unassembled WGS sequence"/>
</dbReference>
<comment type="caution">
    <text evidence="2">The sequence shown here is derived from an EMBL/GenBank/DDBJ whole genome shotgun (WGS) entry which is preliminary data.</text>
</comment>
<sequence>MSSPSPLTAPAGRGLTILEFSKKIFSSHCQGFFSKRLKGSIKRTKSQSKLDRNTSFRLPSLRNTDDSLFVCVAYLVKSDQNSELKSKKLSEDIMKAPRWIVAMEMERQRQDRRNILEAKSIGCHKVIIVPKPSNQIKAMNSIFKN</sequence>
<reference evidence="2 3" key="1">
    <citation type="submission" date="2023-05" db="EMBL/GenBank/DDBJ databases">
        <title>B98-5 Cell Line De Novo Hybrid Assembly: An Optical Mapping Approach.</title>
        <authorList>
            <person name="Kananen K."/>
            <person name="Auerbach J.A."/>
            <person name="Kautto E."/>
            <person name="Blachly J.S."/>
        </authorList>
    </citation>
    <scope>NUCLEOTIDE SEQUENCE [LARGE SCALE GENOMIC DNA]</scope>
    <source>
        <strain evidence="2">B95-8</strain>
        <tissue evidence="2">Cell line</tissue>
    </source>
</reference>
<feature type="domain" description="Ras/Rap GTPase-activating protein SynGAP-like PH" evidence="1">
    <location>
        <begin position="29"/>
        <end position="77"/>
    </location>
</feature>